<dbReference type="PANTHER" id="PTHR33233:SF17">
    <property type="entry name" value="DUF4283 DOMAIN-CONTAINING PROTEIN"/>
    <property type="match status" value="1"/>
</dbReference>
<dbReference type="PANTHER" id="PTHR33233">
    <property type="entry name" value="ENDONUCLEASE/EXONUCLEASE/PHOSPHATASE"/>
    <property type="match status" value="1"/>
</dbReference>
<accession>A0AAN8Y833</accession>
<gene>
    <name evidence="2" type="ORF">RDI58_019922</name>
</gene>
<organism evidence="2 3">
    <name type="scientific">Solanum bulbocastanum</name>
    <name type="common">Wild potato</name>
    <dbReference type="NCBI Taxonomy" id="147425"/>
    <lineage>
        <taxon>Eukaryota</taxon>
        <taxon>Viridiplantae</taxon>
        <taxon>Streptophyta</taxon>
        <taxon>Embryophyta</taxon>
        <taxon>Tracheophyta</taxon>
        <taxon>Spermatophyta</taxon>
        <taxon>Magnoliopsida</taxon>
        <taxon>eudicotyledons</taxon>
        <taxon>Gunneridae</taxon>
        <taxon>Pentapetalae</taxon>
        <taxon>asterids</taxon>
        <taxon>lamiids</taxon>
        <taxon>Solanales</taxon>
        <taxon>Solanaceae</taxon>
        <taxon>Solanoideae</taxon>
        <taxon>Solaneae</taxon>
        <taxon>Solanum</taxon>
    </lineage>
</organism>
<protein>
    <recommendedName>
        <fullName evidence="1">DUF4283 domain-containing protein</fullName>
    </recommendedName>
</protein>
<dbReference type="EMBL" id="JBANQN010000008">
    <property type="protein sequence ID" value="KAK6782126.1"/>
    <property type="molecule type" value="Genomic_DNA"/>
</dbReference>
<comment type="caution">
    <text evidence="2">The sequence shown here is derived from an EMBL/GenBank/DDBJ whole genome shotgun (WGS) entry which is preliminary data.</text>
</comment>
<dbReference type="InterPro" id="IPR025558">
    <property type="entry name" value="DUF4283"/>
</dbReference>
<dbReference type="Pfam" id="PF14111">
    <property type="entry name" value="DUF4283"/>
    <property type="match status" value="1"/>
</dbReference>
<proteinExistence type="predicted"/>
<keyword evidence="3" id="KW-1185">Reference proteome</keyword>
<evidence type="ECO:0000313" key="2">
    <source>
        <dbReference type="EMBL" id="KAK6782126.1"/>
    </source>
</evidence>
<name>A0AAN8Y833_SOLBU</name>
<dbReference type="Proteomes" id="UP001371456">
    <property type="component" value="Unassembled WGS sequence"/>
</dbReference>
<sequence length="93" mass="11113">MTKYVTKVWGIIDKCLVLFHGDAYNIFRFQNIEDKEKVIQSGRYFYKNKQVILRQWEIEFDFEEDMTRKNSYLGQILYVASSLLVCGSVEQSR</sequence>
<dbReference type="AlphaFoldDB" id="A0AAN8Y833"/>
<evidence type="ECO:0000259" key="1">
    <source>
        <dbReference type="Pfam" id="PF14111"/>
    </source>
</evidence>
<feature type="domain" description="DUF4283" evidence="1">
    <location>
        <begin position="1"/>
        <end position="64"/>
    </location>
</feature>
<reference evidence="2 3" key="1">
    <citation type="submission" date="2024-02" db="EMBL/GenBank/DDBJ databases">
        <title>de novo genome assembly of Solanum bulbocastanum strain 11H21.</title>
        <authorList>
            <person name="Hosaka A.J."/>
        </authorList>
    </citation>
    <scope>NUCLEOTIDE SEQUENCE [LARGE SCALE GENOMIC DNA]</scope>
    <source>
        <tissue evidence="2">Young leaves</tissue>
    </source>
</reference>
<evidence type="ECO:0000313" key="3">
    <source>
        <dbReference type="Proteomes" id="UP001371456"/>
    </source>
</evidence>